<gene>
    <name evidence="1" type="primary">OSJNBa0022F16.21</name>
</gene>
<dbReference type="AlphaFoldDB" id="Q7XKY3"/>
<organism evidence="1 2">
    <name type="scientific">Oryza sativa subsp. japonica</name>
    <name type="common">Rice</name>
    <dbReference type="NCBI Taxonomy" id="39947"/>
    <lineage>
        <taxon>Eukaryota</taxon>
        <taxon>Viridiplantae</taxon>
        <taxon>Streptophyta</taxon>
        <taxon>Embryophyta</taxon>
        <taxon>Tracheophyta</taxon>
        <taxon>Spermatophyta</taxon>
        <taxon>Magnoliopsida</taxon>
        <taxon>Liliopsida</taxon>
        <taxon>Poales</taxon>
        <taxon>Poaceae</taxon>
        <taxon>BOP clade</taxon>
        <taxon>Oryzoideae</taxon>
        <taxon>Oryzeae</taxon>
        <taxon>Oryzinae</taxon>
        <taxon>Oryza</taxon>
        <taxon>Oryza sativa</taxon>
    </lineage>
</organism>
<evidence type="ECO:0000313" key="2">
    <source>
        <dbReference type="Proteomes" id="UP000000763"/>
    </source>
</evidence>
<protein>
    <submittedName>
        <fullName evidence="1">OSJNBa0022F16.21 protein</fullName>
    </submittedName>
</protein>
<dbReference type="EMBL" id="AL731581">
    <property type="protein sequence ID" value="CAE05397.1"/>
    <property type="molecule type" value="Genomic_DNA"/>
</dbReference>
<sequence length="138" mass="15350">MTGFNLPENFKEYLEAFFRSVRPQVAAPQKTLPTDKPAVPGPPTFKTMANKTLREFAAPSADNVAIRLQVNIGDMDFDLKSSLITMAQANPFCGKPNEDANAHLQQFLEIYSTYTIKGVSPDVVRLRLFPFSLLGRAK</sequence>
<name>Q7XKY3_ORYSJ</name>
<evidence type="ECO:0000313" key="1">
    <source>
        <dbReference type="EMBL" id="CAE05397.1"/>
    </source>
</evidence>
<reference evidence="2" key="1">
    <citation type="journal article" date="2005" name="Nature">
        <title>The map-based sequence of the rice genome.</title>
        <authorList>
            <consortium name="International rice genome sequencing project (IRGSP)"/>
            <person name="Matsumoto T."/>
            <person name="Wu J."/>
            <person name="Kanamori H."/>
            <person name="Katayose Y."/>
            <person name="Fujisawa M."/>
            <person name="Namiki N."/>
            <person name="Mizuno H."/>
            <person name="Yamamoto K."/>
            <person name="Antonio B.A."/>
            <person name="Baba T."/>
            <person name="Sakata K."/>
            <person name="Nagamura Y."/>
            <person name="Aoki H."/>
            <person name="Arikawa K."/>
            <person name="Arita K."/>
            <person name="Bito T."/>
            <person name="Chiden Y."/>
            <person name="Fujitsuka N."/>
            <person name="Fukunaka R."/>
            <person name="Hamada M."/>
            <person name="Harada C."/>
            <person name="Hayashi A."/>
            <person name="Hijishita S."/>
            <person name="Honda M."/>
            <person name="Hosokawa S."/>
            <person name="Ichikawa Y."/>
            <person name="Idonuma A."/>
            <person name="Iijima M."/>
            <person name="Ikeda M."/>
            <person name="Ikeno M."/>
            <person name="Ito K."/>
            <person name="Ito S."/>
            <person name="Ito T."/>
            <person name="Ito Y."/>
            <person name="Ito Y."/>
            <person name="Iwabuchi A."/>
            <person name="Kamiya K."/>
            <person name="Karasawa W."/>
            <person name="Kurita K."/>
            <person name="Katagiri S."/>
            <person name="Kikuta A."/>
            <person name="Kobayashi H."/>
            <person name="Kobayashi N."/>
            <person name="Machita K."/>
            <person name="Maehara T."/>
            <person name="Masukawa M."/>
            <person name="Mizubayashi T."/>
            <person name="Mukai Y."/>
            <person name="Nagasaki H."/>
            <person name="Nagata Y."/>
            <person name="Naito S."/>
            <person name="Nakashima M."/>
            <person name="Nakama Y."/>
            <person name="Nakamichi Y."/>
            <person name="Nakamura M."/>
            <person name="Meguro A."/>
            <person name="Negishi M."/>
            <person name="Ohta I."/>
            <person name="Ohta T."/>
            <person name="Okamoto M."/>
            <person name="Ono N."/>
            <person name="Saji S."/>
            <person name="Sakaguchi M."/>
            <person name="Sakai K."/>
            <person name="Shibata M."/>
            <person name="Shimokawa T."/>
            <person name="Song J."/>
            <person name="Takazaki Y."/>
            <person name="Terasawa K."/>
            <person name="Tsugane M."/>
            <person name="Tsuji K."/>
            <person name="Ueda S."/>
            <person name="Waki K."/>
            <person name="Yamagata H."/>
            <person name="Yamamoto M."/>
            <person name="Yamamoto S."/>
            <person name="Yamane H."/>
            <person name="Yoshiki S."/>
            <person name="Yoshihara R."/>
            <person name="Yukawa K."/>
            <person name="Zhong H."/>
            <person name="Yano M."/>
            <person name="Yuan Q."/>
            <person name="Ouyang S."/>
            <person name="Liu J."/>
            <person name="Jones K.M."/>
            <person name="Gansberger K."/>
            <person name="Moffat K."/>
            <person name="Hill J."/>
            <person name="Bera J."/>
            <person name="Fadrosh D."/>
            <person name="Jin S."/>
            <person name="Johri S."/>
            <person name="Kim M."/>
            <person name="Overton L."/>
            <person name="Reardon M."/>
            <person name="Tsitrin T."/>
            <person name="Vuong H."/>
            <person name="Weaver B."/>
            <person name="Ciecko A."/>
            <person name="Tallon L."/>
            <person name="Jackson J."/>
            <person name="Pai G."/>
            <person name="Aken S.V."/>
            <person name="Utterback T."/>
            <person name="Reidmuller S."/>
            <person name="Feldblyum T."/>
            <person name="Hsiao J."/>
            <person name="Zismann V."/>
            <person name="Iobst S."/>
            <person name="de Vazeille A.R."/>
            <person name="Buell C.R."/>
            <person name="Ying K."/>
            <person name="Li Y."/>
            <person name="Lu T."/>
            <person name="Huang Y."/>
            <person name="Zhao Q."/>
            <person name="Feng Q."/>
            <person name="Zhang L."/>
            <person name="Zhu J."/>
            <person name="Weng Q."/>
            <person name="Mu J."/>
            <person name="Lu Y."/>
            <person name="Fan D."/>
            <person name="Liu Y."/>
            <person name="Guan J."/>
            <person name="Zhang Y."/>
            <person name="Yu S."/>
            <person name="Liu X."/>
            <person name="Zhang Y."/>
            <person name="Hong G."/>
            <person name="Han B."/>
            <person name="Choisne N."/>
            <person name="Demange N."/>
            <person name="Orjeda G."/>
            <person name="Samain S."/>
            <person name="Cattolico L."/>
            <person name="Pelletier E."/>
            <person name="Couloux A."/>
            <person name="Segurens B."/>
            <person name="Wincker P."/>
            <person name="D'Hont A."/>
            <person name="Scarpelli C."/>
            <person name="Weissenbach J."/>
            <person name="Salanoubat M."/>
            <person name="Quetier F."/>
            <person name="Yu Y."/>
            <person name="Kim H.R."/>
            <person name="Rambo T."/>
            <person name="Currie J."/>
            <person name="Collura K."/>
            <person name="Luo M."/>
            <person name="Yang T."/>
            <person name="Ammiraju J.S.S."/>
            <person name="Engler F."/>
            <person name="Soderlund C."/>
            <person name="Wing R.A."/>
            <person name="Palmer L.E."/>
            <person name="de la Bastide M."/>
            <person name="Spiegel L."/>
            <person name="Nascimento L."/>
            <person name="Zutavern T."/>
            <person name="O'Shaughnessy A."/>
            <person name="Dike S."/>
            <person name="Dedhia N."/>
            <person name="Preston R."/>
            <person name="Balija V."/>
            <person name="McCombie W.R."/>
            <person name="Chow T."/>
            <person name="Chen H."/>
            <person name="Chung M."/>
            <person name="Chen C."/>
            <person name="Shaw J."/>
            <person name="Wu H."/>
            <person name="Hsiao K."/>
            <person name="Chao Y."/>
            <person name="Chu M."/>
            <person name="Cheng C."/>
            <person name="Hour A."/>
            <person name="Lee P."/>
            <person name="Lin S."/>
            <person name="Lin Y."/>
            <person name="Liou J."/>
            <person name="Liu S."/>
            <person name="Hsing Y."/>
            <person name="Raghuvanshi S."/>
            <person name="Mohanty A."/>
            <person name="Bharti A.K."/>
            <person name="Gaur A."/>
            <person name="Gupta V."/>
            <person name="Kumar D."/>
            <person name="Ravi V."/>
            <person name="Vij S."/>
            <person name="Kapur A."/>
            <person name="Khurana P."/>
            <person name="Khurana P."/>
            <person name="Khurana J.P."/>
            <person name="Tyagi A.K."/>
            <person name="Gaikwad K."/>
            <person name="Singh A."/>
            <person name="Dalal V."/>
            <person name="Srivastava S."/>
            <person name="Dixit A."/>
            <person name="Pal A.K."/>
            <person name="Ghazi I.A."/>
            <person name="Yadav M."/>
            <person name="Pandit A."/>
            <person name="Bhargava A."/>
            <person name="Sureshbabu K."/>
            <person name="Batra K."/>
            <person name="Sharma T.R."/>
            <person name="Mohapatra T."/>
            <person name="Singh N.K."/>
            <person name="Messing J."/>
            <person name="Nelson A.B."/>
            <person name="Fuks G."/>
            <person name="Kavchok S."/>
            <person name="Keizer G."/>
            <person name="Linton E."/>
            <person name="Llaca V."/>
            <person name="Song R."/>
            <person name="Tanyolac B."/>
            <person name="Young S."/>
            <person name="Ho-Il K."/>
            <person name="Hahn J.H."/>
            <person name="Sangsakoo G."/>
            <person name="Vanavichit A."/>
            <person name="de Mattos Luiz.A.T."/>
            <person name="Zimmer P.D."/>
            <person name="Malone G."/>
            <person name="Dellagostin O."/>
            <person name="de Oliveira A.C."/>
            <person name="Bevan M."/>
            <person name="Bancroft I."/>
            <person name="Minx P."/>
            <person name="Cordum H."/>
            <person name="Wilson R."/>
            <person name="Cheng Z."/>
            <person name="Jin W."/>
            <person name="Jiang J."/>
            <person name="Leong S.A."/>
            <person name="Iwama H."/>
            <person name="Gojobori T."/>
            <person name="Itoh T."/>
            <person name="Niimura Y."/>
            <person name="Fujii Y."/>
            <person name="Habara T."/>
            <person name="Sakai H."/>
            <person name="Sato Y."/>
            <person name="Wilson G."/>
            <person name="Kumar K."/>
            <person name="McCouch S."/>
            <person name="Juretic N."/>
            <person name="Hoen D."/>
            <person name="Wright S."/>
            <person name="Bruskiewich R."/>
            <person name="Bureau T."/>
            <person name="Miyao A."/>
            <person name="Hirochika H."/>
            <person name="Nishikawa T."/>
            <person name="Kadowaki K."/>
            <person name="Sugiura M."/>
            <person name="Burr B."/>
            <person name="Sasaki T."/>
        </authorList>
    </citation>
    <scope>NUCLEOTIDE SEQUENCE [LARGE SCALE GENOMIC DNA]</scope>
    <source>
        <strain evidence="2">cv. Nipponbare</strain>
    </source>
</reference>
<accession>Q7XKY3</accession>
<reference evidence="2" key="2">
    <citation type="journal article" date="2008" name="Nucleic Acids Res.">
        <title>The rice annotation project database (RAP-DB): 2008 update.</title>
        <authorList>
            <consortium name="The rice annotation project (RAP)"/>
        </authorList>
    </citation>
    <scope>GENOME REANNOTATION</scope>
    <source>
        <strain evidence="2">cv. Nipponbare</strain>
    </source>
</reference>
<proteinExistence type="predicted"/>
<dbReference type="Proteomes" id="UP000000763">
    <property type="component" value="Chromosome 4"/>
</dbReference>